<dbReference type="AlphaFoldDB" id="A0A0U3FS05"/>
<proteinExistence type="predicted"/>
<dbReference type="RefSeq" id="WP_075049426.1">
    <property type="nucleotide sequence ID" value="NZ_CP006867.1"/>
</dbReference>
<gene>
    <name evidence="1" type="ORF">EYM_01990</name>
</gene>
<dbReference type="OrthoDB" id="379539at2157"/>
<evidence type="ECO:0000313" key="1">
    <source>
        <dbReference type="EMBL" id="ALU12272.1"/>
    </source>
</evidence>
<dbReference type="EMBL" id="CP006867">
    <property type="protein sequence ID" value="ALU12272.1"/>
    <property type="molecule type" value="Genomic_DNA"/>
</dbReference>
<organism evidence="1 2">
    <name type="scientific">Ignicoccus islandicus DSM 13165</name>
    <dbReference type="NCBI Taxonomy" id="940295"/>
    <lineage>
        <taxon>Archaea</taxon>
        <taxon>Thermoproteota</taxon>
        <taxon>Thermoprotei</taxon>
        <taxon>Desulfurococcales</taxon>
        <taxon>Desulfurococcaceae</taxon>
        <taxon>Ignicoccus</taxon>
    </lineage>
</organism>
<reference evidence="1 2" key="1">
    <citation type="submission" date="2013-11" db="EMBL/GenBank/DDBJ databases">
        <title>Comparative genomics of Ignicoccus.</title>
        <authorList>
            <person name="Podar M."/>
        </authorList>
    </citation>
    <scope>NUCLEOTIDE SEQUENCE [LARGE SCALE GENOMIC DNA]</scope>
    <source>
        <strain evidence="1 2">DSM 13165</strain>
    </source>
</reference>
<dbReference type="Proteomes" id="UP000060778">
    <property type="component" value="Chromosome"/>
</dbReference>
<evidence type="ECO:0000313" key="2">
    <source>
        <dbReference type="Proteomes" id="UP000060778"/>
    </source>
</evidence>
<sequence length="72" mass="7955">MGKVIITFDGTVYCYVKVDEKGEALERVCCENAKEVISKTQCTISGYSDRPGFIMECDGVAECSEGRLITYT</sequence>
<dbReference type="GeneID" id="30679801"/>
<accession>A0A0U3FS05</accession>
<protein>
    <submittedName>
        <fullName evidence="1">Uncharacterized protein</fullName>
    </submittedName>
</protein>
<dbReference type="KEGG" id="iis:EYM_01990"/>
<keyword evidence="2" id="KW-1185">Reference proteome</keyword>
<name>A0A0U3FS05_9CREN</name>